<dbReference type="GeneID" id="81380035"/>
<proteinExistence type="predicted"/>
<dbReference type="Proteomes" id="UP001147733">
    <property type="component" value="Unassembled WGS sequence"/>
</dbReference>
<evidence type="ECO:0000313" key="2">
    <source>
        <dbReference type="EMBL" id="KAJ5240357.1"/>
    </source>
</evidence>
<dbReference type="OrthoDB" id="4368029at2759"/>
<evidence type="ECO:0008006" key="4">
    <source>
        <dbReference type="Google" id="ProtNLM"/>
    </source>
</evidence>
<protein>
    <recommendedName>
        <fullName evidence="4">Myb-like domain-containing protein</fullName>
    </recommendedName>
</protein>
<accession>A0A9W9PCG0</accession>
<comment type="caution">
    <text evidence="2">The sequence shown here is derived from an EMBL/GenBank/DDBJ whole genome shotgun (WGS) entry which is preliminary data.</text>
</comment>
<keyword evidence="3" id="KW-1185">Reference proteome</keyword>
<name>A0A9W9PCG0_PENCI</name>
<feature type="region of interest" description="Disordered" evidence="1">
    <location>
        <begin position="46"/>
        <end position="66"/>
    </location>
</feature>
<reference evidence="2" key="2">
    <citation type="journal article" date="2023" name="IMA Fungus">
        <title>Comparative genomic study of the Penicillium genus elucidates a diverse pangenome and 15 lateral gene transfer events.</title>
        <authorList>
            <person name="Petersen C."/>
            <person name="Sorensen T."/>
            <person name="Nielsen M.R."/>
            <person name="Sondergaard T.E."/>
            <person name="Sorensen J.L."/>
            <person name="Fitzpatrick D.A."/>
            <person name="Frisvad J.C."/>
            <person name="Nielsen K.L."/>
        </authorList>
    </citation>
    <scope>NUCLEOTIDE SEQUENCE</scope>
    <source>
        <strain evidence="2">IBT 23319</strain>
    </source>
</reference>
<evidence type="ECO:0000313" key="3">
    <source>
        <dbReference type="Proteomes" id="UP001147733"/>
    </source>
</evidence>
<dbReference type="RefSeq" id="XP_056503362.1">
    <property type="nucleotide sequence ID" value="XM_056640868.1"/>
</dbReference>
<reference evidence="2" key="1">
    <citation type="submission" date="2022-11" db="EMBL/GenBank/DDBJ databases">
        <authorList>
            <person name="Petersen C."/>
        </authorList>
    </citation>
    <scope>NUCLEOTIDE SEQUENCE</scope>
    <source>
        <strain evidence="2">IBT 23319</strain>
    </source>
</reference>
<evidence type="ECO:0000256" key="1">
    <source>
        <dbReference type="SAM" id="MobiDB-lite"/>
    </source>
</evidence>
<sequence>MGRSEYIPWAPEEEARLLPFMKRHGHLPWEIIGEEYVRETGIPRKKHSLRGKVGQLQKGHRRQRPISQKAAELHFAAARRAARQWQRVSDLLPASPPPLSLKEPGPQFRRMLQQMRQLSLQTCPRYGASIANGIDHSPPRGAHRPVTVLVTTQTIVSPVSAAAAPLMIPMAFGRLAILSLAHHG</sequence>
<gene>
    <name evidence="2" type="ORF">N7469_001948</name>
</gene>
<dbReference type="AlphaFoldDB" id="A0A9W9PCG0"/>
<dbReference type="EMBL" id="JAPQKT010000002">
    <property type="protein sequence ID" value="KAJ5240357.1"/>
    <property type="molecule type" value="Genomic_DNA"/>
</dbReference>
<organism evidence="2 3">
    <name type="scientific">Penicillium citrinum</name>
    <dbReference type="NCBI Taxonomy" id="5077"/>
    <lineage>
        <taxon>Eukaryota</taxon>
        <taxon>Fungi</taxon>
        <taxon>Dikarya</taxon>
        <taxon>Ascomycota</taxon>
        <taxon>Pezizomycotina</taxon>
        <taxon>Eurotiomycetes</taxon>
        <taxon>Eurotiomycetidae</taxon>
        <taxon>Eurotiales</taxon>
        <taxon>Aspergillaceae</taxon>
        <taxon>Penicillium</taxon>
    </lineage>
</organism>